<evidence type="ECO:0000313" key="4">
    <source>
        <dbReference type="Proteomes" id="UP000031586"/>
    </source>
</evidence>
<protein>
    <submittedName>
        <fullName evidence="3">Uncharacterized protein</fullName>
    </submittedName>
</protein>
<keyword evidence="1" id="KW-1133">Transmembrane helix</keyword>
<feature type="transmembrane region" description="Helical" evidence="1">
    <location>
        <begin position="123"/>
        <end position="144"/>
    </location>
</feature>
<feature type="transmembrane region" description="Helical" evidence="1">
    <location>
        <begin position="30"/>
        <end position="54"/>
    </location>
</feature>
<accession>A0A0C1ZIZ8</accession>
<comment type="caution">
    <text evidence="3">The sequence shown here is derived from an EMBL/GenBank/DDBJ whole genome shotgun (WGS) entry which is preliminary data.</text>
</comment>
<keyword evidence="1" id="KW-0472">Membrane</keyword>
<sequence length="151" mass="15854">MFKSAVILRNIALFASLALAFTSAGKAMELSIAGAISSGVALLVIQYIVSGIGAKMMNNKKNQNASPLKKALVASGFSVAGSITEKVIKDKYHGAASKVFLFAPVAALALCATQFALGTESYWLLGLLISASFFLAMQPIYMALQKEESIA</sequence>
<reference evidence="3 4" key="1">
    <citation type="submission" date="2014-07" db="EMBL/GenBank/DDBJ databases">
        <title>Unique and conserved regions in Vibrio harveyi and related species in comparison with the shrimp pathogen Vibrio harveyi CAIM 1792.</title>
        <authorList>
            <person name="Espinoza-Valles I."/>
            <person name="Vora G."/>
            <person name="Leekitcharoenphon P."/>
            <person name="Ussery D."/>
            <person name="Hoj L."/>
            <person name="Gomez-Gil B."/>
        </authorList>
    </citation>
    <scope>NUCLEOTIDE SEQUENCE [LARGE SCALE GENOMIC DNA]</scope>
    <source>
        <strain evidence="4">CAIM 1854 / LMG 25443</strain>
    </source>
</reference>
<proteinExistence type="predicted"/>
<name>A0A0C1ZIZ8_9VIBR</name>
<dbReference type="AlphaFoldDB" id="A0A0C1ZIZ8"/>
<gene>
    <name evidence="3" type="ORF">H735_09705</name>
</gene>
<dbReference type="EMBL" id="JPRD01000015">
    <property type="protein sequence ID" value="KIF53196.1"/>
    <property type="molecule type" value="Genomic_DNA"/>
</dbReference>
<keyword evidence="1" id="KW-0812">Transmembrane</keyword>
<feature type="signal peptide" evidence="2">
    <location>
        <begin position="1"/>
        <end position="20"/>
    </location>
</feature>
<dbReference type="PATRIC" id="fig|1229493.5.peg.1027"/>
<evidence type="ECO:0000256" key="2">
    <source>
        <dbReference type="SAM" id="SignalP"/>
    </source>
</evidence>
<dbReference type="Proteomes" id="UP000031586">
    <property type="component" value="Unassembled WGS sequence"/>
</dbReference>
<evidence type="ECO:0000313" key="3">
    <source>
        <dbReference type="EMBL" id="KIF53196.1"/>
    </source>
</evidence>
<keyword evidence="2" id="KW-0732">Signal</keyword>
<feature type="chain" id="PRO_5002161717" evidence="2">
    <location>
        <begin position="21"/>
        <end position="151"/>
    </location>
</feature>
<organism evidence="3 4">
    <name type="scientific">Vibrio owensii CAIM 1854 = LMG 25443</name>
    <dbReference type="NCBI Taxonomy" id="1229493"/>
    <lineage>
        <taxon>Bacteria</taxon>
        <taxon>Pseudomonadati</taxon>
        <taxon>Pseudomonadota</taxon>
        <taxon>Gammaproteobacteria</taxon>
        <taxon>Vibrionales</taxon>
        <taxon>Vibrionaceae</taxon>
        <taxon>Vibrio</taxon>
    </lineage>
</organism>
<feature type="transmembrane region" description="Helical" evidence="1">
    <location>
        <begin position="99"/>
        <end position="117"/>
    </location>
</feature>
<evidence type="ECO:0000256" key="1">
    <source>
        <dbReference type="SAM" id="Phobius"/>
    </source>
</evidence>
<dbReference type="RefSeq" id="WP_020194383.1">
    <property type="nucleotide sequence ID" value="NZ_BAOH01000005.1"/>
</dbReference>